<evidence type="ECO:0000256" key="4">
    <source>
        <dbReference type="ARBA" id="ARBA00022692"/>
    </source>
</evidence>
<dbReference type="PROSITE" id="PS00154">
    <property type="entry name" value="ATPASE_E1_E2"/>
    <property type="match status" value="1"/>
</dbReference>
<dbReference type="FunFam" id="2.70.150.10:FF:000042">
    <property type="entry name" value="Plasma membrane ATPase"/>
    <property type="match status" value="1"/>
</dbReference>
<keyword evidence="3" id="KW-0597">Phosphoprotein</keyword>
<dbReference type="InterPro" id="IPR059000">
    <property type="entry name" value="ATPase_P-type_domA"/>
</dbReference>
<dbReference type="GO" id="GO:0008553">
    <property type="term" value="F:P-type proton-exporting transporter activity"/>
    <property type="evidence" value="ECO:0007669"/>
    <property type="project" value="UniProtKB-UniRule"/>
</dbReference>
<dbReference type="SUPFAM" id="SSF56784">
    <property type="entry name" value="HAD-like"/>
    <property type="match status" value="1"/>
</dbReference>
<dbReference type="Gene3D" id="3.40.50.1000">
    <property type="entry name" value="HAD superfamily/HAD-like"/>
    <property type="match status" value="1"/>
</dbReference>
<comment type="catalytic activity">
    <reaction evidence="15">
        <text>ATP + H2O + H(+)(in) = ADP + phosphate + 2 H(+)(out)</text>
        <dbReference type="Rhea" id="RHEA:20852"/>
        <dbReference type="ChEBI" id="CHEBI:15377"/>
        <dbReference type="ChEBI" id="CHEBI:15378"/>
        <dbReference type="ChEBI" id="CHEBI:30616"/>
        <dbReference type="ChEBI" id="CHEBI:43474"/>
        <dbReference type="ChEBI" id="CHEBI:456216"/>
        <dbReference type="EC" id="7.1.2.1"/>
    </reaction>
</comment>
<evidence type="ECO:0000256" key="7">
    <source>
        <dbReference type="ARBA" id="ARBA00022840"/>
    </source>
</evidence>
<dbReference type="SFLD" id="SFLDG00002">
    <property type="entry name" value="C1.7:_P-type_atpase_like"/>
    <property type="match status" value="1"/>
</dbReference>
<evidence type="ECO:0000256" key="5">
    <source>
        <dbReference type="ARBA" id="ARBA00022723"/>
    </source>
</evidence>
<keyword evidence="15" id="KW-0406">Ion transport</keyword>
<reference evidence="18 19" key="1">
    <citation type="submission" date="2018-03" db="EMBL/GenBank/DDBJ databases">
        <authorList>
            <person name="Fogelqvist J."/>
        </authorList>
    </citation>
    <scope>NUCLEOTIDE SEQUENCE [LARGE SCALE GENOMIC DNA]</scope>
</reference>
<dbReference type="SFLD" id="SFLDS00003">
    <property type="entry name" value="Haloacid_Dehalogenase"/>
    <property type="match status" value="1"/>
</dbReference>
<dbReference type="SFLD" id="SFLDF00027">
    <property type="entry name" value="p-type_atpase"/>
    <property type="match status" value="1"/>
</dbReference>
<evidence type="ECO:0000256" key="15">
    <source>
        <dbReference type="RuleBase" id="RU362083"/>
    </source>
</evidence>
<dbReference type="SUPFAM" id="SSF81653">
    <property type="entry name" value="Calcium ATPase, transduction domain A"/>
    <property type="match status" value="1"/>
</dbReference>
<feature type="transmembrane region" description="Helical" evidence="15">
    <location>
        <begin position="74"/>
        <end position="98"/>
    </location>
</feature>
<dbReference type="NCBIfam" id="TIGR01647">
    <property type="entry name" value="ATPase-IIIA_H"/>
    <property type="match status" value="1"/>
</dbReference>
<dbReference type="GO" id="GO:0008554">
    <property type="term" value="F:P-type sodium transporter activity"/>
    <property type="evidence" value="ECO:0007669"/>
    <property type="project" value="UniProtKB-EC"/>
</dbReference>
<dbReference type="PANTHER" id="PTHR42861">
    <property type="entry name" value="CALCIUM-TRANSPORTING ATPASE"/>
    <property type="match status" value="1"/>
</dbReference>
<name>A0A3P3YBT9_PLABS</name>
<accession>A0A3P3YBT9</accession>
<gene>
    <name evidence="18" type="ORF">PLBR_LOCUS4685</name>
</gene>
<feature type="compositionally biased region" description="Polar residues" evidence="16">
    <location>
        <begin position="26"/>
        <end position="35"/>
    </location>
</feature>
<dbReference type="Gene3D" id="1.20.1110.10">
    <property type="entry name" value="Calcium-transporting ATPase, transmembrane domain"/>
    <property type="match status" value="1"/>
</dbReference>
<dbReference type="GO" id="GO:0120029">
    <property type="term" value="P:proton export across plasma membrane"/>
    <property type="evidence" value="ECO:0007669"/>
    <property type="project" value="UniProtKB-UniRule"/>
</dbReference>
<evidence type="ECO:0000256" key="3">
    <source>
        <dbReference type="ARBA" id="ARBA00022553"/>
    </source>
</evidence>
<keyword evidence="8 15" id="KW-0460">Magnesium</keyword>
<keyword evidence="12 15" id="KW-0472">Membrane</keyword>
<comment type="catalytic activity">
    <reaction evidence="14">
        <text>Na(+)(in) + ATP + H2O = Na(+)(out) + ADP + phosphate + H(+)</text>
        <dbReference type="Rhea" id="RHEA:14633"/>
        <dbReference type="ChEBI" id="CHEBI:15377"/>
        <dbReference type="ChEBI" id="CHEBI:15378"/>
        <dbReference type="ChEBI" id="CHEBI:29101"/>
        <dbReference type="ChEBI" id="CHEBI:30616"/>
        <dbReference type="ChEBI" id="CHEBI:43474"/>
        <dbReference type="ChEBI" id="CHEBI:456216"/>
        <dbReference type="EC" id="7.2.2.3"/>
    </reaction>
    <physiologicalReaction direction="left-to-right" evidence="14">
        <dbReference type="Rhea" id="RHEA:14634"/>
    </physiologicalReaction>
</comment>
<feature type="transmembrane region" description="Helical" evidence="15">
    <location>
        <begin position="805"/>
        <end position="826"/>
    </location>
</feature>
<comment type="subcellular location">
    <subcellularLocation>
        <location evidence="15">Cell membrane</location>
        <topology evidence="15">Multi-pass membrane protein</topology>
    </subcellularLocation>
    <subcellularLocation>
        <location evidence="1">Membrane</location>
        <topology evidence="1">Multi-pass membrane protein</topology>
    </subcellularLocation>
</comment>
<dbReference type="GO" id="GO:0016887">
    <property type="term" value="F:ATP hydrolysis activity"/>
    <property type="evidence" value="ECO:0007669"/>
    <property type="project" value="InterPro"/>
</dbReference>
<feature type="transmembrane region" description="Helical" evidence="15">
    <location>
        <begin position="646"/>
        <end position="668"/>
    </location>
</feature>
<feature type="region of interest" description="Disordered" evidence="16">
    <location>
        <begin position="14"/>
        <end position="35"/>
    </location>
</feature>
<feature type="transmembrane region" description="Helical" evidence="15">
    <location>
        <begin position="688"/>
        <end position="707"/>
    </location>
</feature>
<feature type="transmembrane region" description="Helical" evidence="15">
    <location>
        <begin position="274"/>
        <end position="299"/>
    </location>
</feature>
<keyword evidence="10 15" id="KW-1133">Transmembrane helix</keyword>
<keyword evidence="9 15" id="KW-1278">Translocase</keyword>
<dbReference type="PRINTS" id="PR00119">
    <property type="entry name" value="CATATPASE"/>
</dbReference>
<feature type="transmembrane region" description="Helical" evidence="15">
    <location>
        <begin position="728"/>
        <end position="750"/>
    </location>
</feature>
<dbReference type="GO" id="GO:0005524">
    <property type="term" value="F:ATP binding"/>
    <property type="evidence" value="ECO:0007669"/>
    <property type="project" value="UniProtKB-UniRule"/>
</dbReference>
<dbReference type="PRINTS" id="PR00120">
    <property type="entry name" value="HATPASE"/>
</dbReference>
<evidence type="ECO:0000256" key="10">
    <source>
        <dbReference type="ARBA" id="ARBA00022989"/>
    </source>
</evidence>
<dbReference type="CDD" id="cd02076">
    <property type="entry name" value="P-type_ATPase_H"/>
    <property type="match status" value="1"/>
</dbReference>
<dbReference type="FunFam" id="3.40.50.1000:FF:000001">
    <property type="entry name" value="Phospholipid-transporting ATPase IC"/>
    <property type="match status" value="1"/>
</dbReference>
<proteinExistence type="inferred from homology"/>
<dbReference type="EC" id="7.1.2.1" evidence="15"/>
<dbReference type="FunFam" id="3.40.1110.10:FF:000005">
    <property type="entry name" value="Plasma membrane ATPase"/>
    <property type="match status" value="1"/>
</dbReference>
<dbReference type="SUPFAM" id="SSF81665">
    <property type="entry name" value="Calcium ATPase, transmembrane domain M"/>
    <property type="match status" value="1"/>
</dbReference>
<organism evidence="18 19">
    <name type="scientific">Plasmodiophora brassicae</name>
    <name type="common">Clubroot disease agent</name>
    <dbReference type="NCBI Taxonomy" id="37360"/>
    <lineage>
        <taxon>Eukaryota</taxon>
        <taxon>Sar</taxon>
        <taxon>Rhizaria</taxon>
        <taxon>Endomyxa</taxon>
        <taxon>Phytomyxea</taxon>
        <taxon>Plasmodiophorida</taxon>
        <taxon>Plasmodiophoridae</taxon>
        <taxon>Plasmodiophora</taxon>
    </lineage>
</organism>
<evidence type="ECO:0000256" key="2">
    <source>
        <dbReference type="ARBA" id="ARBA00008804"/>
    </source>
</evidence>
<dbReference type="InterPro" id="IPR006534">
    <property type="entry name" value="P-type_ATPase_IIIA"/>
</dbReference>
<keyword evidence="15" id="KW-0813">Transport</keyword>
<keyword evidence="4 15" id="KW-0812">Transmembrane</keyword>
<feature type="transmembrane region" description="Helical" evidence="15">
    <location>
        <begin position="832"/>
        <end position="851"/>
    </location>
</feature>
<dbReference type="InterPro" id="IPR023299">
    <property type="entry name" value="ATPase_P-typ_cyto_dom_N"/>
</dbReference>
<dbReference type="Gene3D" id="3.40.1110.10">
    <property type="entry name" value="Calcium-transporting ATPase, cytoplasmic domain N"/>
    <property type="match status" value="1"/>
</dbReference>
<dbReference type="Pfam" id="PF00122">
    <property type="entry name" value="E1-E2_ATPase"/>
    <property type="match status" value="1"/>
</dbReference>
<dbReference type="InterPro" id="IPR044492">
    <property type="entry name" value="P_typ_ATPase_HD_dom"/>
</dbReference>
<evidence type="ECO:0000256" key="16">
    <source>
        <dbReference type="SAM" id="MobiDB-lite"/>
    </source>
</evidence>
<dbReference type="InterPro" id="IPR018303">
    <property type="entry name" value="ATPase_P-typ_P_site"/>
</dbReference>
<protein>
    <recommendedName>
        <fullName evidence="15">Plasma membrane ATPase</fullName>
        <ecNumber evidence="15">7.1.2.1</ecNumber>
    </recommendedName>
</protein>
<evidence type="ECO:0000259" key="17">
    <source>
        <dbReference type="SMART" id="SM00831"/>
    </source>
</evidence>
<keyword evidence="15" id="KW-0375">Hydrogen ion transport</keyword>
<evidence type="ECO:0000256" key="6">
    <source>
        <dbReference type="ARBA" id="ARBA00022741"/>
    </source>
</evidence>
<dbReference type="GO" id="GO:0005886">
    <property type="term" value="C:plasma membrane"/>
    <property type="evidence" value="ECO:0007669"/>
    <property type="project" value="UniProtKB-SubCell"/>
</dbReference>
<dbReference type="SMART" id="SM00831">
    <property type="entry name" value="Cation_ATPase_N"/>
    <property type="match status" value="1"/>
</dbReference>
<evidence type="ECO:0000256" key="13">
    <source>
        <dbReference type="ARBA" id="ARBA00023201"/>
    </source>
</evidence>
<comment type="similarity">
    <text evidence="2 15">Belongs to the cation transport ATPase (P-type) (TC 3.A.3) family. Type IIIA subfamily.</text>
</comment>
<keyword evidence="13" id="KW-0739">Sodium transport</keyword>
<dbReference type="AlphaFoldDB" id="A0A3P3YBT9"/>
<dbReference type="InterPro" id="IPR036412">
    <property type="entry name" value="HAD-like_sf"/>
</dbReference>
<dbReference type="GO" id="GO:0046872">
    <property type="term" value="F:metal ion binding"/>
    <property type="evidence" value="ECO:0007669"/>
    <property type="project" value="UniProtKB-KW"/>
</dbReference>
<dbReference type="EMBL" id="OVEO01000007">
    <property type="protein sequence ID" value="SPQ97470.1"/>
    <property type="molecule type" value="Genomic_DNA"/>
</dbReference>
<keyword evidence="18" id="KW-0496">Mitochondrion</keyword>
<evidence type="ECO:0000256" key="14">
    <source>
        <dbReference type="ARBA" id="ARBA00049499"/>
    </source>
</evidence>
<dbReference type="InterPro" id="IPR023214">
    <property type="entry name" value="HAD_sf"/>
</dbReference>
<keyword evidence="7 15" id="KW-0067">ATP-binding</keyword>
<evidence type="ECO:0000256" key="9">
    <source>
        <dbReference type="ARBA" id="ARBA00022967"/>
    </source>
</evidence>
<dbReference type="InterPro" id="IPR023298">
    <property type="entry name" value="ATPase_P-typ_TM_dom_sf"/>
</dbReference>
<keyword evidence="11" id="KW-0915">Sodium</keyword>
<dbReference type="Gene3D" id="2.70.150.10">
    <property type="entry name" value="Calcium-transporting ATPase, cytoplasmic transduction domain A"/>
    <property type="match status" value="1"/>
</dbReference>
<keyword evidence="5" id="KW-0479">Metal-binding</keyword>
<dbReference type="InterPro" id="IPR004014">
    <property type="entry name" value="ATPase_P-typ_cation-transptr_N"/>
</dbReference>
<evidence type="ECO:0000256" key="8">
    <source>
        <dbReference type="ARBA" id="ARBA00022842"/>
    </source>
</evidence>
<feature type="domain" description="Cation-transporting P-type ATPase N-terminal" evidence="17">
    <location>
        <begin position="3"/>
        <end position="88"/>
    </location>
</feature>
<evidence type="ECO:0000256" key="11">
    <source>
        <dbReference type="ARBA" id="ARBA00023053"/>
    </source>
</evidence>
<keyword evidence="6 15" id="KW-0547">Nucleotide-binding</keyword>
<dbReference type="InterPro" id="IPR001757">
    <property type="entry name" value="P_typ_ATPase"/>
</dbReference>
<dbReference type="InterPro" id="IPR008250">
    <property type="entry name" value="ATPase_P-typ_transduc_dom_A_sf"/>
</dbReference>
<sequence>MADVHDVEAQLDADVGQRQRQRSRQPSVSIGHSNGLTSADADDLLREYGLNQLTEQSKSRWRLLLEQFIGPMPIGIWIAIVIECILTNWVDVGVLLALQFINGFVGFYEANKADNAIAALKKSLRPTAQVKRDGQWQTINATLLVPGDLIALSAGSAVPADCEIITGTVSIDQSAMTGESMPVRMNPGHEAKMGSTVARGESEATVTATGMDTMYGKTAALLQVNDNSLGDLDRILLRIVINLLVISVVLVVITLTYILVVGGAGSFEKVKEAISFNVVLLVASIPIAIEVVVTATLALGSRELTAHHAIVAKLTAIERLAGMRVLCSDKTGTLTMNKMQIQDECPTFIKGTTRDDVILYAALATKWNEPAKDALDTMILGVADIPRCDTFTQVEYIPFDTDRKRTESTVRSPHGQQFTVVKGAPDVVLDLCHNKDAIRKAVELAVVDLAARGIRSLAVAKTNEKGQMEMVAILSFLDPARPDAKETIRRANKYGITVKMITGDHQLVAQEMAKTLALGDGRVVSCKSGIIPEIDLTECQGQLPDTLGDDLGDMIMDTDGFSQALPEHKFIIIEALKQRGIITGMTGDGVNDAPALKQADVGVAVEGSTDAARAAADIVLTEPGLNAIVEAILIARRIFARMNSFLIYRVAATLQLILFFFIAILAMHPNELGPPGDASFPEFWTMPVIALITITVLNDGTIISVAYDSVHASKRPQVWNIPRLWAMAATLGLVACASSLVMLEMALTSWQDTDASVSKAFGLEALTFQQVVVVMYLKVSLSDFMTLFTARTGPDPFVSQRPGKLLLFAGCLSMGISTLFSLYWPFGSEGAPIPVQWCGFVWFYCGIWFLIQDFLKVVIFKVADRRAAKHDVSSADVGMGPDTWDAL</sequence>
<evidence type="ECO:0000313" key="18">
    <source>
        <dbReference type="EMBL" id="SPQ97470.1"/>
    </source>
</evidence>
<dbReference type="NCBIfam" id="TIGR01494">
    <property type="entry name" value="ATPase_P-type"/>
    <property type="match status" value="2"/>
</dbReference>
<dbReference type="Proteomes" id="UP000290189">
    <property type="component" value="Unassembled WGS sequence"/>
</dbReference>
<dbReference type="FunFam" id="3.40.50.1000:FF:000211">
    <property type="entry name" value="Plasma membrane ATPase"/>
    <property type="match status" value="1"/>
</dbReference>
<geneLocation type="mitochondrion" evidence="18"/>
<dbReference type="Pfam" id="PF00690">
    <property type="entry name" value="Cation_ATPase_N"/>
    <property type="match status" value="1"/>
</dbReference>
<feature type="transmembrane region" description="Helical" evidence="15">
    <location>
        <begin position="239"/>
        <end position="262"/>
    </location>
</feature>
<dbReference type="Pfam" id="PF00702">
    <property type="entry name" value="Hydrolase"/>
    <property type="match status" value="1"/>
</dbReference>
<evidence type="ECO:0000256" key="12">
    <source>
        <dbReference type="ARBA" id="ARBA00023136"/>
    </source>
</evidence>
<feature type="transmembrane region" description="Helical" evidence="15">
    <location>
        <begin position="770"/>
        <end position="793"/>
    </location>
</feature>
<evidence type="ECO:0000313" key="19">
    <source>
        <dbReference type="Proteomes" id="UP000290189"/>
    </source>
</evidence>
<evidence type="ECO:0000256" key="1">
    <source>
        <dbReference type="ARBA" id="ARBA00004141"/>
    </source>
</evidence>